<dbReference type="InterPro" id="IPR042246">
    <property type="entry name" value="ZCCHC9"/>
</dbReference>
<dbReference type="PROSITE" id="PS50158">
    <property type="entry name" value="ZF_CCHC"/>
    <property type="match status" value="2"/>
</dbReference>
<evidence type="ECO:0000256" key="1">
    <source>
        <dbReference type="PROSITE-ProRule" id="PRU00047"/>
    </source>
</evidence>
<dbReference type="InterPro" id="IPR036875">
    <property type="entry name" value="Znf_CCHC_sf"/>
</dbReference>
<keyword evidence="1" id="KW-0479">Metal-binding</keyword>
<evidence type="ECO:0000259" key="3">
    <source>
        <dbReference type="PROSITE" id="PS50158"/>
    </source>
</evidence>
<dbReference type="PANTHER" id="PTHR46242">
    <property type="entry name" value="ZINC FINGER CCHC DOMAIN-CONTAINING PROTEIN 9 ZCCHC9"/>
    <property type="match status" value="1"/>
</dbReference>
<dbReference type="GO" id="GO:0008270">
    <property type="term" value="F:zinc ion binding"/>
    <property type="evidence" value="ECO:0007669"/>
    <property type="project" value="UniProtKB-KW"/>
</dbReference>
<dbReference type="InterPro" id="IPR001878">
    <property type="entry name" value="Znf_CCHC"/>
</dbReference>
<accession>A0A7S4K7P5</accession>
<feature type="compositionally biased region" description="Acidic residues" evidence="2">
    <location>
        <begin position="204"/>
        <end position="220"/>
    </location>
</feature>
<feature type="compositionally biased region" description="Basic and acidic residues" evidence="2">
    <location>
        <begin position="233"/>
        <end position="245"/>
    </location>
</feature>
<evidence type="ECO:0000256" key="2">
    <source>
        <dbReference type="SAM" id="MobiDB-lite"/>
    </source>
</evidence>
<feature type="domain" description="CCHC-type" evidence="3">
    <location>
        <begin position="151"/>
        <end position="167"/>
    </location>
</feature>
<feature type="region of interest" description="Disordered" evidence="2">
    <location>
        <begin position="204"/>
        <end position="256"/>
    </location>
</feature>
<dbReference type="SUPFAM" id="SSF57756">
    <property type="entry name" value="Retrovirus zinc finger-like domains"/>
    <property type="match status" value="2"/>
</dbReference>
<proteinExistence type="predicted"/>
<feature type="domain" description="CCHC-type" evidence="3">
    <location>
        <begin position="73"/>
        <end position="87"/>
    </location>
</feature>
<dbReference type="EMBL" id="HBKQ01058955">
    <property type="protein sequence ID" value="CAE2285772.1"/>
    <property type="molecule type" value="Transcribed_RNA"/>
</dbReference>
<feature type="compositionally biased region" description="Basic and acidic residues" evidence="2">
    <location>
        <begin position="43"/>
        <end position="63"/>
    </location>
</feature>
<name>A0A7S4K7P5_9STRA</name>
<reference evidence="4" key="1">
    <citation type="submission" date="2021-01" db="EMBL/GenBank/DDBJ databases">
        <authorList>
            <person name="Corre E."/>
            <person name="Pelletier E."/>
            <person name="Niang G."/>
            <person name="Scheremetjew M."/>
            <person name="Finn R."/>
            <person name="Kale V."/>
            <person name="Holt S."/>
            <person name="Cochrane G."/>
            <person name="Meng A."/>
            <person name="Brown T."/>
            <person name="Cohen L."/>
        </authorList>
    </citation>
    <scope>NUCLEOTIDE SEQUENCE</scope>
    <source>
        <strain evidence="4">Isolate 1302-5</strain>
    </source>
</reference>
<feature type="compositionally biased region" description="Basic residues" evidence="2">
    <location>
        <begin position="25"/>
        <end position="42"/>
    </location>
</feature>
<dbReference type="GO" id="GO:0005730">
    <property type="term" value="C:nucleolus"/>
    <property type="evidence" value="ECO:0007669"/>
    <property type="project" value="TreeGrafter"/>
</dbReference>
<sequence>MAEGNDKLNGANAATKDANAEGRAGGRKSKKKGKKYPPKKKITKEERRAKYTKLARDRRDKRISDKRGKNLVCFRCRKPGHAASECRAVLGAEGGGGGGGSHAGGEGSSATVCFKCGSTEHGLNGCPQMRKAPRLPSGRIDYSKVKLPYAKCFVCGEMGHLASQCEKNEGKGIFVRGGSCRLCGSKQHIAADCPDLRKETEQVETADDEAIVDDLLEDEDTRVSGSTIKQKRAKSEKEKSHGKDEKKRKKRKVVNF</sequence>
<feature type="compositionally biased region" description="Basic residues" evidence="2">
    <location>
        <begin position="246"/>
        <end position="256"/>
    </location>
</feature>
<dbReference type="SMART" id="SM00343">
    <property type="entry name" value="ZnF_C2HC"/>
    <property type="match status" value="4"/>
</dbReference>
<gene>
    <name evidence="4" type="ORF">OAUR00152_LOCUS40275</name>
</gene>
<evidence type="ECO:0000313" key="4">
    <source>
        <dbReference type="EMBL" id="CAE2285772.1"/>
    </source>
</evidence>
<dbReference type="AlphaFoldDB" id="A0A7S4K7P5"/>
<keyword evidence="1" id="KW-0863">Zinc-finger</keyword>
<organism evidence="4">
    <name type="scientific">Odontella aurita</name>
    <dbReference type="NCBI Taxonomy" id="265563"/>
    <lineage>
        <taxon>Eukaryota</taxon>
        <taxon>Sar</taxon>
        <taxon>Stramenopiles</taxon>
        <taxon>Ochrophyta</taxon>
        <taxon>Bacillariophyta</taxon>
        <taxon>Mediophyceae</taxon>
        <taxon>Biddulphiophycidae</taxon>
        <taxon>Eupodiscales</taxon>
        <taxon>Odontellaceae</taxon>
        <taxon>Odontella</taxon>
    </lineage>
</organism>
<protein>
    <recommendedName>
        <fullName evidence="3">CCHC-type domain-containing protein</fullName>
    </recommendedName>
</protein>
<dbReference type="Gene3D" id="4.10.60.10">
    <property type="entry name" value="Zinc finger, CCHC-type"/>
    <property type="match status" value="2"/>
</dbReference>
<dbReference type="PANTHER" id="PTHR46242:SF1">
    <property type="entry name" value="ZINC FINGER CCHC DOMAIN-CONTAINING PROTEIN 9"/>
    <property type="match status" value="1"/>
</dbReference>
<dbReference type="GO" id="GO:0003676">
    <property type="term" value="F:nucleic acid binding"/>
    <property type="evidence" value="ECO:0007669"/>
    <property type="project" value="InterPro"/>
</dbReference>
<keyword evidence="1" id="KW-0862">Zinc</keyword>
<dbReference type="Pfam" id="PF00098">
    <property type="entry name" value="zf-CCHC"/>
    <property type="match status" value="2"/>
</dbReference>
<feature type="region of interest" description="Disordered" evidence="2">
    <location>
        <begin position="1"/>
        <end position="63"/>
    </location>
</feature>